<accession>A0A822Z9C8</accession>
<gene>
    <name evidence="2" type="ORF">HUJ06_001124</name>
</gene>
<organism evidence="2 3">
    <name type="scientific">Nelumbo nucifera</name>
    <name type="common">Sacred lotus</name>
    <dbReference type="NCBI Taxonomy" id="4432"/>
    <lineage>
        <taxon>Eukaryota</taxon>
        <taxon>Viridiplantae</taxon>
        <taxon>Streptophyta</taxon>
        <taxon>Embryophyta</taxon>
        <taxon>Tracheophyta</taxon>
        <taxon>Spermatophyta</taxon>
        <taxon>Magnoliopsida</taxon>
        <taxon>Proteales</taxon>
        <taxon>Nelumbonaceae</taxon>
        <taxon>Nelumbo</taxon>
    </lineage>
</organism>
<keyword evidence="3" id="KW-1185">Reference proteome</keyword>
<reference evidence="2 3" key="1">
    <citation type="journal article" date="2020" name="Mol. Biol. Evol.">
        <title>Distinct Expression and Methylation Patterns for Genes with Different Fates following a Single Whole-Genome Duplication in Flowering Plants.</title>
        <authorList>
            <person name="Shi T."/>
            <person name="Rahmani R.S."/>
            <person name="Gugger P.F."/>
            <person name="Wang M."/>
            <person name="Li H."/>
            <person name="Zhang Y."/>
            <person name="Li Z."/>
            <person name="Wang Q."/>
            <person name="Van de Peer Y."/>
            <person name="Marchal K."/>
            <person name="Chen J."/>
        </authorList>
    </citation>
    <scope>NUCLEOTIDE SEQUENCE [LARGE SCALE GENOMIC DNA]</scope>
    <source>
        <tissue evidence="2">Leaf</tissue>
    </source>
</reference>
<dbReference type="AlphaFoldDB" id="A0A822Z9C8"/>
<sequence length="121" mass="13785">MSLEATLFSTTHPFGSYAMPMAPLNGLSLRRMSASRRSSSPTVTSRPSSSLSPQPDDIPRPYLAFFASGLHGPIRPILQHWKSQDEDIKVYEYLPKELDYHTFMLQPKFYLHPTPEWELGC</sequence>
<dbReference type="EMBL" id="DUZY01000006">
    <property type="protein sequence ID" value="DAD42894.1"/>
    <property type="molecule type" value="Genomic_DNA"/>
</dbReference>
<dbReference type="Proteomes" id="UP000607653">
    <property type="component" value="Unassembled WGS sequence"/>
</dbReference>
<feature type="region of interest" description="Disordered" evidence="1">
    <location>
        <begin position="31"/>
        <end position="57"/>
    </location>
</feature>
<evidence type="ECO:0000313" key="2">
    <source>
        <dbReference type="EMBL" id="DAD42894.1"/>
    </source>
</evidence>
<comment type="caution">
    <text evidence="2">The sequence shown here is derived from an EMBL/GenBank/DDBJ whole genome shotgun (WGS) entry which is preliminary data.</text>
</comment>
<proteinExistence type="predicted"/>
<name>A0A822Z9C8_NELNU</name>
<feature type="compositionally biased region" description="Low complexity" evidence="1">
    <location>
        <begin position="31"/>
        <end position="53"/>
    </location>
</feature>
<evidence type="ECO:0000313" key="3">
    <source>
        <dbReference type="Proteomes" id="UP000607653"/>
    </source>
</evidence>
<evidence type="ECO:0000256" key="1">
    <source>
        <dbReference type="SAM" id="MobiDB-lite"/>
    </source>
</evidence>
<protein>
    <submittedName>
        <fullName evidence="2">Uncharacterized protein</fullName>
    </submittedName>
</protein>